<accession>A0ABQ9YWH0</accession>
<evidence type="ECO:0000313" key="2">
    <source>
        <dbReference type="Proteomes" id="UP001234178"/>
    </source>
</evidence>
<organism evidence="1 2">
    <name type="scientific">Daphnia magna</name>
    <dbReference type="NCBI Taxonomy" id="35525"/>
    <lineage>
        <taxon>Eukaryota</taxon>
        <taxon>Metazoa</taxon>
        <taxon>Ecdysozoa</taxon>
        <taxon>Arthropoda</taxon>
        <taxon>Crustacea</taxon>
        <taxon>Branchiopoda</taxon>
        <taxon>Diplostraca</taxon>
        <taxon>Cladocera</taxon>
        <taxon>Anomopoda</taxon>
        <taxon>Daphniidae</taxon>
        <taxon>Daphnia</taxon>
    </lineage>
</organism>
<keyword evidence="2" id="KW-1185">Reference proteome</keyword>
<reference evidence="1 2" key="1">
    <citation type="journal article" date="2023" name="Nucleic Acids Res.">
        <title>The hologenome of Daphnia magna reveals possible DNA methylation and microbiome-mediated evolution of the host genome.</title>
        <authorList>
            <person name="Chaturvedi A."/>
            <person name="Li X."/>
            <person name="Dhandapani V."/>
            <person name="Marshall H."/>
            <person name="Kissane S."/>
            <person name="Cuenca-Cambronero M."/>
            <person name="Asole G."/>
            <person name="Calvet F."/>
            <person name="Ruiz-Romero M."/>
            <person name="Marangio P."/>
            <person name="Guigo R."/>
            <person name="Rago D."/>
            <person name="Mirbahai L."/>
            <person name="Eastwood N."/>
            <person name="Colbourne J.K."/>
            <person name="Zhou J."/>
            <person name="Mallon E."/>
            <person name="Orsini L."/>
        </authorList>
    </citation>
    <scope>NUCLEOTIDE SEQUENCE [LARGE SCALE GENOMIC DNA]</scope>
    <source>
        <strain evidence="1">LRV0_1</strain>
    </source>
</reference>
<dbReference type="EMBL" id="JAOYFB010000001">
    <property type="protein sequence ID" value="KAK4004992.1"/>
    <property type="molecule type" value="Genomic_DNA"/>
</dbReference>
<protein>
    <submittedName>
        <fullName evidence="1">Uncharacterized protein</fullName>
    </submittedName>
</protein>
<sequence>MQFSWISLVSCVFGRLKSAELSRRLVVWDASNFPRTLRVVLRRRFGNLTAVLVDHFISKTSAEDVHGVSGKRRSSVAVIPTWVYVMNGGVSEGLPPFYEIDRPGSVDVIPGACLRLFGATSPRSTGLSLDWLLQGGAPVSIPSIGIPVVCNFLHV</sequence>
<gene>
    <name evidence="1" type="ORF">OUZ56_006717</name>
</gene>
<name>A0ABQ9YWH0_9CRUS</name>
<comment type="caution">
    <text evidence="1">The sequence shown here is derived from an EMBL/GenBank/DDBJ whole genome shotgun (WGS) entry which is preliminary data.</text>
</comment>
<evidence type="ECO:0000313" key="1">
    <source>
        <dbReference type="EMBL" id="KAK4004992.1"/>
    </source>
</evidence>
<proteinExistence type="predicted"/>
<dbReference type="Proteomes" id="UP001234178">
    <property type="component" value="Unassembled WGS sequence"/>
</dbReference>